<comment type="caution">
    <text evidence="2">The sequence shown here is derived from an EMBL/GenBank/DDBJ whole genome shotgun (WGS) entry which is preliminary data.</text>
</comment>
<accession>A0A9Q0SVV7</accession>
<name>A0A9Q0SVV7_9ROSI</name>
<evidence type="ECO:0000313" key="2">
    <source>
        <dbReference type="EMBL" id="KAJ6691245.1"/>
    </source>
</evidence>
<proteinExistence type="predicted"/>
<reference evidence="2" key="2">
    <citation type="journal article" date="2023" name="Int. J. Mol. Sci.">
        <title>De Novo Assembly and Annotation of 11 Diverse Shrub Willow (Salix) Genomes Reveals Novel Gene Organization in Sex-Linked Regions.</title>
        <authorList>
            <person name="Hyden B."/>
            <person name="Feng K."/>
            <person name="Yates T.B."/>
            <person name="Jawdy S."/>
            <person name="Cereghino C."/>
            <person name="Smart L.B."/>
            <person name="Muchero W."/>
        </authorList>
    </citation>
    <scope>NUCLEOTIDE SEQUENCE</scope>
    <source>
        <tissue evidence="2">Shoot tip</tissue>
    </source>
</reference>
<feature type="region of interest" description="Disordered" evidence="1">
    <location>
        <begin position="1"/>
        <end position="24"/>
    </location>
</feature>
<organism evidence="2 3">
    <name type="scientific">Salix koriyanagi</name>
    <dbReference type="NCBI Taxonomy" id="2511006"/>
    <lineage>
        <taxon>Eukaryota</taxon>
        <taxon>Viridiplantae</taxon>
        <taxon>Streptophyta</taxon>
        <taxon>Embryophyta</taxon>
        <taxon>Tracheophyta</taxon>
        <taxon>Spermatophyta</taxon>
        <taxon>Magnoliopsida</taxon>
        <taxon>eudicotyledons</taxon>
        <taxon>Gunneridae</taxon>
        <taxon>Pentapetalae</taxon>
        <taxon>rosids</taxon>
        <taxon>fabids</taxon>
        <taxon>Malpighiales</taxon>
        <taxon>Salicaceae</taxon>
        <taxon>Saliceae</taxon>
        <taxon>Salix</taxon>
    </lineage>
</organism>
<dbReference type="Proteomes" id="UP001151752">
    <property type="component" value="Chromosome 17"/>
</dbReference>
<dbReference type="EMBL" id="JAPFFM010000018">
    <property type="protein sequence ID" value="KAJ6691245.1"/>
    <property type="molecule type" value="Genomic_DNA"/>
</dbReference>
<dbReference type="AlphaFoldDB" id="A0A9Q0SVV7"/>
<protein>
    <submittedName>
        <fullName evidence="2">Uncharacterized protein</fullName>
    </submittedName>
</protein>
<sequence>MNQAVLSQSSFNDAETSTATPCGHVSVPELPTLRLSLSLSLSPSIINTNNATSKLHFFIHYSSQHR</sequence>
<reference evidence="2" key="1">
    <citation type="submission" date="2022-11" db="EMBL/GenBank/DDBJ databases">
        <authorList>
            <person name="Hyden B.L."/>
            <person name="Feng K."/>
            <person name="Yates T."/>
            <person name="Jawdy S."/>
            <person name="Smart L.B."/>
            <person name="Muchero W."/>
        </authorList>
    </citation>
    <scope>NUCLEOTIDE SEQUENCE</scope>
    <source>
        <tissue evidence="2">Shoot tip</tissue>
    </source>
</reference>
<feature type="non-terminal residue" evidence="2">
    <location>
        <position position="66"/>
    </location>
</feature>
<evidence type="ECO:0000256" key="1">
    <source>
        <dbReference type="SAM" id="MobiDB-lite"/>
    </source>
</evidence>
<feature type="compositionally biased region" description="Polar residues" evidence="1">
    <location>
        <begin position="1"/>
        <end position="20"/>
    </location>
</feature>
<gene>
    <name evidence="2" type="ORF">OIU74_015856</name>
</gene>
<evidence type="ECO:0000313" key="3">
    <source>
        <dbReference type="Proteomes" id="UP001151752"/>
    </source>
</evidence>
<keyword evidence="3" id="KW-1185">Reference proteome</keyword>